<sequence>MCGRKSLFHAVTSPEAKLQEKMLNKTHKMKSQAYSLPTKQYPPTNQSSHHQQHHRSTSVKKKENKGEKSESIKRSTFTERQPFNRKDEMK</sequence>
<gene>
    <name evidence="2" type="ORF">MENT_LOCUS38287</name>
</gene>
<accession>A0A6V7WFS6</accession>
<feature type="compositionally biased region" description="Polar residues" evidence="1">
    <location>
        <begin position="32"/>
        <end position="45"/>
    </location>
</feature>
<feature type="region of interest" description="Disordered" evidence="1">
    <location>
        <begin position="22"/>
        <end position="90"/>
    </location>
</feature>
<dbReference type="Proteomes" id="UP000580250">
    <property type="component" value="Unassembled WGS sequence"/>
</dbReference>
<evidence type="ECO:0000313" key="2">
    <source>
        <dbReference type="EMBL" id="CAD2185834.1"/>
    </source>
</evidence>
<proteinExistence type="predicted"/>
<dbReference type="EMBL" id="CAJEWN010000562">
    <property type="protein sequence ID" value="CAD2185834.1"/>
    <property type="molecule type" value="Genomic_DNA"/>
</dbReference>
<organism evidence="2 3">
    <name type="scientific">Meloidogyne enterolobii</name>
    <name type="common">Root-knot nematode worm</name>
    <name type="synonym">Meloidogyne mayaguensis</name>
    <dbReference type="NCBI Taxonomy" id="390850"/>
    <lineage>
        <taxon>Eukaryota</taxon>
        <taxon>Metazoa</taxon>
        <taxon>Ecdysozoa</taxon>
        <taxon>Nematoda</taxon>
        <taxon>Chromadorea</taxon>
        <taxon>Rhabditida</taxon>
        <taxon>Tylenchina</taxon>
        <taxon>Tylenchomorpha</taxon>
        <taxon>Tylenchoidea</taxon>
        <taxon>Meloidogynidae</taxon>
        <taxon>Meloidogyninae</taxon>
        <taxon>Meloidogyne</taxon>
    </lineage>
</organism>
<evidence type="ECO:0000256" key="1">
    <source>
        <dbReference type="SAM" id="MobiDB-lite"/>
    </source>
</evidence>
<dbReference type="AlphaFoldDB" id="A0A6V7WFS6"/>
<protein>
    <submittedName>
        <fullName evidence="2">Uncharacterized protein</fullName>
    </submittedName>
</protein>
<comment type="caution">
    <text evidence="2">The sequence shown here is derived from an EMBL/GenBank/DDBJ whole genome shotgun (WGS) entry which is preliminary data.</text>
</comment>
<feature type="compositionally biased region" description="Basic and acidic residues" evidence="1">
    <location>
        <begin position="60"/>
        <end position="90"/>
    </location>
</feature>
<feature type="compositionally biased region" description="Basic residues" evidence="1">
    <location>
        <begin position="50"/>
        <end position="59"/>
    </location>
</feature>
<reference evidence="2 3" key="1">
    <citation type="submission" date="2020-08" db="EMBL/GenBank/DDBJ databases">
        <authorList>
            <person name="Koutsovoulos G."/>
            <person name="Danchin GJ E."/>
        </authorList>
    </citation>
    <scope>NUCLEOTIDE SEQUENCE [LARGE SCALE GENOMIC DNA]</scope>
</reference>
<evidence type="ECO:0000313" key="3">
    <source>
        <dbReference type="Proteomes" id="UP000580250"/>
    </source>
</evidence>
<name>A0A6V7WFS6_MELEN</name>